<organism evidence="1 2">
    <name type="scientific">Aphanomyces euteiches</name>
    <dbReference type="NCBI Taxonomy" id="100861"/>
    <lineage>
        <taxon>Eukaryota</taxon>
        <taxon>Sar</taxon>
        <taxon>Stramenopiles</taxon>
        <taxon>Oomycota</taxon>
        <taxon>Saprolegniomycetes</taxon>
        <taxon>Saprolegniales</taxon>
        <taxon>Verrucalvaceae</taxon>
        <taxon>Aphanomyces</taxon>
    </lineage>
</organism>
<dbReference type="VEuPathDB" id="FungiDB:AeMF1_003340"/>
<proteinExistence type="predicted"/>
<name>A0A6G0XYE5_9STRA</name>
<comment type="caution">
    <text evidence="1">The sequence shown here is derived from an EMBL/GenBank/DDBJ whole genome shotgun (WGS) entry which is preliminary data.</text>
</comment>
<gene>
    <name evidence="1" type="ORF">Ae201684_000002</name>
</gene>
<evidence type="ECO:0000313" key="2">
    <source>
        <dbReference type="Proteomes" id="UP000481153"/>
    </source>
</evidence>
<dbReference type="Proteomes" id="UP000481153">
    <property type="component" value="Unassembled WGS sequence"/>
</dbReference>
<accession>A0A6G0XYE5</accession>
<protein>
    <submittedName>
        <fullName evidence="1">Uncharacterized protein</fullName>
    </submittedName>
</protein>
<sequence>MDNFHVNPATAYGIQGGVPSDRTWFFHALAASIATSREDILMLVPILAPAAKLLAEYVDGSADVLERIHLHFVSDVSDVLARLDAKPLPKFLFVNLSSLVGTPDIFETAHTRALCLALKRLAIQNDMTVVLNMPEGQTPQWQTAYHIKKSIGCYDSAHWRDLYLFITKLVQQAAATHVMTLHLRARPDQLKTYIFRRFELW</sequence>
<dbReference type="EMBL" id="VJMJ01000001">
    <property type="protein sequence ID" value="KAF0745546.1"/>
    <property type="molecule type" value="Genomic_DNA"/>
</dbReference>
<dbReference type="AlphaFoldDB" id="A0A6G0XYE5"/>
<keyword evidence="2" id="KW-1185">Reference proteome</keyword>
<evidence type="ECO:0000313" key="1">
    <source>
        <dbReference type="EMBL" id="KAF0745546.1"/>
    </source>
</evidence>
<reference evidence="1 2" key="1">
    <citation type="submission" date="2019-07" db="EMBL/GenBank/DDBJ databases">
        <title>Genomics analysis of Aphanomyces spp. identifies a new class of oomycete effector associated with host adaptation.</title>
        <authorList>
            <person name="Gaulin E."/>
        </authorList>
    </citation>
    <scope>NUCLEOTIDE SEQUENCE [LARGE SCALE GENOMIC DNA]</scope>
    <source>
        <strain evidence="1 2">ATCC 201684</strain>
    </source>
</reference>